<dbReference type="InterPro" id="IPR000182">
    <property type="entry name" value="GNAT_dom"/>
</dbReference>
<name>A0A2N7VJE9_9BURK</name>
<protein>
    <submittedName>
        <fullName evidence="4">GNAT family N-acetyltransferase</fullName>
    </submittedName>
</protein>
<organism evidence="4 5">
    <name type="scientific">Trinickia dabaoshanensis</name>
    <dbReference type="NCBI Taxonomy" id="564714"/>
    <lineage>
        <taxon>Bacteria</taxon>
        <taxon>Pseudomonadati</taxon>
        <taxon>Pseudomonadota</taxon>
        <taxon>Betaproteobacteria</taxon>
        <taxon>Burkholderiales</taxon>
        <taxon>Burkholderiaceae</taxon>
        <taxon>Trinickia</taxon>
    </lineage>
</organism>
<dbReference type="AlphaFoldDB" id="A0A2N7VJE9"/>
<dbReference type="Proteomes" id="UP000235616">
    <property type="component" value="Unassembled WGS sequence"/>
</dbReference>
<evidence type="ECO:0000256" key="1">
    <source>
        <dbReference type="ARBA" id="ARBA00022679"/>
    </source>
</evidence>
<dbReference type="OrthoDB" id="7356080at2"/>
<dbReference type="PANTHER" id="PTHR43877:SF2">
    <property type="entry name" value="AMINOALKYLPHOSPHONATE N-ACETYLTRANSFERASE-RELATED"/>
    <property type="match status" value="1"/>
</dbReference>
<comment type="caution">
    <text evidence="4">The sequence shown here is derived from an EMBL/GenBank/DDBJ whole genome shotgun (WGS) entry which is preliminary data.</text>
</comment>
<accession>A0A2N7VJE9</accession>
<dbReference type="CDD" id="cd04301">
    <property type="entry name" value="NAT_SF"/>
    <property type="match status" value="1"/>
</dbReference>
<dbReference type="Pfam" id="PF00583">
    <property type="entry name" value="Acetyltransf_1"/>
    <property type="match status" value="1"/>
</dbReference>
<dbReference type="SUPFAM" id="SSF55729">
    <property type="entry name" value="Acyl-CoA N-acyltransferases (Nat)"/>
    <property type="match status" value="1"/>
</dbReference>
<proteinExistence type="predicted"/>
<dbReference type="Gene3D" id="3.40.630.30">
    <property type="match status" value="1"/>
</dbReference>
<evidence type="ECO:0000259" key="3">
    <source>
        <dbReference type="PROSITE" id="PS51186"/>
    </source>
</evidence>
<feature type="domain" description="N-acetyltransferase" evidence="3">
    <location>
        <begin position="2"/>
        <end position="155"/>
    </location>
</feature>
<evidence type="ECO:0000313" key="4">
    <source>
        <dbReference type="EMBL" id="PMS17289.1"/>
    </source>
</evidence>
<dbReference type="InterPro" id="IPR050832">
    <property type="entry name" value="Bact_Acetyltransf"/>
</dbReference>
<dbReference type="EMBL" id="PNYA01000020">
    <property type="protein sequence ID" value="PMS17289.1"/>
    <property type="molecule type" value="Genomic_DNA"/>
</dbReference>
<keyword evidence="5" id="KW-1185">Reference proteome</keyword>
<evidence type="ECO:0000313" key="5">
    <source>
        <dbReference type="Proteomes" id="UP000235616"/>
    </source>
</evidence>
<reference evidence="4 5" key="1">
    <citation type="submission" date="2018-01" db="EMBL/GenBank/DDBJ databases">
        <title>Whole genome analyses suggest that Burkholderia sensu lato contains two further novel genera in the rhizoxinica-symbiotica group Mycetohabitans gen. nov., and Trinickia gen. nov.: implications for the evolution of diazotrophy and nodulation in the Burkholderiaceae.</title>
        <authorList>
            <person name="Estrada-de los Santos P."/>
            <person name="Palmer M."/>
            <person name="Chavez-Ramirez B."/>
            <person name="Beukes C."/>
            <person name="Steenkamp E.T."/>
            <person name="Hirsch A.M."/>
            <person name="Manyaka P."/>
            <person name="Maluk M."/>
            <person name="Lafos M."/>
            <person name="Crook M."/>
            <person name="Gross E."/>
            <person name="Simon M.F."/>
            <person name="Bueno dos Reis Junior F."/>
            <person name="Poole P.S."/>
            <person name="Venter S.N."/>
            <person name="James E.K."/>
        </authorList>
    </citation>
    <scope>NUCLEOTIDE SEQUENCE [LARGE SCALE GENOMIC DNA]</scope>
    <source>
        <strain evidence="4 5">GIMN1.004</strain>
    </source>
</reference>
<dbReference type="PROSITE" id="PS51186">
    <property type="entry name" value="GNAT"/>
    <property type="match status" value="1"/>
</dbReference>
<sequence>MIAIRKATRSDAHDAWYIRRDALLDKCASDYPGTVLAAWTDGAPGEKWTNLVERGFYVATENVAVVATGMLTVATGQIDAIFVRPSHMGLGVGRRMMDFLENLARQHGVTTMRLDATLNAAPFYRRCGWAGETIGTYRSPRGIELACVPMTKTVGVAT</sequence>
<keyword evidence="1 4" id="KW-0808">Transferase</keyword>
<keyword evidence="2" id="KW-0012">Acyltransferase</keyword>
<dbReference type="InterPro" id="IPR016181">
    <property type="entry name" value="Acyl_CoA_acyltransferase"/>
</dbReference>
<gene>
    <name evidence="4" type="ORF">C0Z18_21185</name>
</gene>
<dbReference type="PANTHER" id="PTHR43877">
    <property type="entry name" value="AMINOALKYLPHOSPHONATE N-ACETYLTRANSFERASE-RELATED-RELATED"/>
    <property type="match status" value="1"/>
</dbReference>
<evidence type="ECO:0000256" key="2">
    <source>
        <dbReference type="ARBA" id="ARBA00023315"/>
    </source>
</evidence>
<dbReference type="GO" id="GO:0016747">
    <property type="term" value="F:acyltransferase activity, transferring groups other than amino-acyl groups"/>
    <property type="evidence" value="ECO:0007669"/>
    <property type="project" value="InterPro"/>
</dbReference>